<reference evidence="2" key="1">
    <citation type="submission" date="2006-05" db="EMBL/GenBank/DDBJ databases">
        <title>Complete sequence of chromosome 2 of Burkholderia cenocepacia AU 1054.</title>
        <authorList>
            <consortium name="US DOE Joint Genome Institute"/>
            <person name="Copeland A."/>
            <person name="Lucas S."/>
            <person name="Lapidus A."/>
            <person name="Barry K."/>
            <person name="Detter J.C."/>
            <person name="Glavina del Rio T."/>
            <person name="Hammon N."/>
            <person name="Israni S."/>
            <person name="Dalin E."/>
            <person name="Tice H."/>
            <person name="Pitluck S."/>
            <person name="Chain P."/>
            <person name="Malfatti S."/>
            <person name="Shin M."/>
            <person name="Vergez L."/>
            <person name="Schmutz J."/>
            <person name="Larimer F."/>
            <person name="Land M."/>
            <person name="Hauser L."/>
            <person name="Kyrpides N."/>
            <person name="Lykidis A."/>
            <person name="LiPuma J.J."/>
            <person name="Konstantinidis K."/>
            <person name="Tiedje J.M."/>
            <person name="Richardson P."/>
        </authorList>
    </citation>
    <scope>NUCLEOTIDE SEQUENCE [LARGE SCALE GENOMIC DNA]</scope>
    <source>
        <strain evidence="2">AU 1054</strain>
    </source>
</reference>
<accession>A0A0H2XY75</accession>
<dbReference type="AlphaFoldDB" id="A0A0H2XY75"/>
<evidence type="ECO:0000313" key="2">
    <source>
        <dbReference type="EMBL" id="ABF79185.1"/>
    </source>
</evidence>
<dbReference type="EMBL" id="CP000379">
    <property type="protein sequence ID" value="ABF79185.1"/>
    <property type="molecule type" value="Genomic_DNA"/>
</dbReference>
<organism evidence="2">
    <name type="scientific">Burkholderia orbicola (strain AU 1054)</name>
    <dbReference type="NCBI Taxonomy" id="331271"/>
    <lineage>
        <taxon>Bacteria</taxon>
        <taxon>Pseudomonadati</taxon>
        <taxon>Pseudomonadota</taxon>
        <taxon>Betaproteobacteria</taxon>
        <taxon>Burkholderiales</taxon>
        <taxon>Burkholderiaceae</taxon>
        <taxon>Burkholderia</taxon>
        <taxon>Burkholderia cepacia complex</taxon>
        <taxon>Burkholderia orbicola</taxon>
    </lineage>
</organism>
<dbReference type="HOGENOM" id="CLU_2421227_0_0_4"/>
<evidence type="ECO:0000256" key="1">
    <source>
        <dbReference type="SAM" id="MobiDB-lite"/>
    </source>
</evidence>
<gene>
    <name evidence="2" type="ordered locus">Bcen_4299</name>
</gene>
<protein>
    <submittedName>
        <fullName evidence="2">Putative virulence-associated protein</fullName>
    </submittedName>
</protein>
<feature type="compositionally biased region" description="Polar residues" evidence="1">
    <location>
        <begin position="1"/>
        <end position="18"/>
    </location>
</feature>
<feature type="region of interest" description="Disordered" evidence="1">
    <location>
        <begin position="1"/>
        <end position="52"/>
    </location>
</feature>
<sequence length="91" mass="9655">MSESGATTDTPGDPMNSTKRFEADDAKAERLPNDAGFGARGSHEPRRSAVSANEPALEQWAWLAPLIGPIDPEFENALASRPAISDESGCI</sequence>
<proteinExistence type="predicted"/>
<feature type="compositionally biased region" description="Basic and acidic residues" evidence="1">
    <location>
        <begin position="19"/>
        <end position="32"/>
    </location>
</feature>
<name>A0A0H2XY75_BURO1</name>